<evidence type="ECO:0000256" key="1">
    <source>
        <dbReference type="PROSITE-ProRule" id="PRU00175"/>
    </source>
</evidence>
<keyword evidence="1" id="KW-0862">Zinc</keyword>
<organism evidence="4 5">
    <name type="scientific">Ectocarpus siliculosus</name>
    <name type="common">Brown alga</name>
    <name type="synonym">Conferva siliculosa</name>
    <dbReference type="NCBI Taxonomy" id="2880"/>
    <lineage>
        <taxon>Eukaryota</taxon>
        <taxon>Sar</taxon>
        <taxon>Stramenopiles</taxon>
        <taxon>Ochrophyta</taxon>
        <taxon>PX clade</taxon>
        <taxon>Phaeophyceae</taxon>
        <taxon>Ectocarpales</taxon>
        <taxon>Ectocarpaceae</taxon>
        <taxon>Ectocarpus</taxon>
    </lineage>
</organism>
<dbReference type="CDD" id="cd16448">
    <property type="entry name" value="RING-H2"/>
    <property type="match status" value="1"/>
</dbReference>
<feature type="region of interest" description="Disordered" evidence="2">
    <location>
        <begin position="214"/>
        <end position="243"/>
    </location>
</feature>
<dbReference type="InParanoid" id="D7G559"/>
<dbReference type="AlphaFoldDB" id="D7G559"/>
<dbReference type="PANTHER" id="PTHR12622">
    <property type="entry name" value="DELTEX-RELATED"/>
    <property type="match status" value="1"/>
</dbReference>
<feature type="compositionally biased region" description="Polar residues" evidence="2">
    <location>
        <begin position="28"/>
        <end position="41"/>
    </location>
</feature>
<dbReference type="OrthoDB" id="8062037at2759"/>
<name>D7G559_ECTSI</name>
<dbReference type="Pfam" id="PF17123">
    <property type="entry name" value="zf-RING_11"/>
    <property type="match status" value="1"/>
</dbReference>
<reference evidence="4 5" key="1">
    <citation type="journal article" date="2010" name="Nature">
        <title>The Ectocarpus genome and the independent evolution of multicellularity in brown algae.</title>
        <authorList>
            <person name="Cock J.M."/>
            <person name="Sterck L."/>
            <person name="Rouze P."/>
            <person name="Scornet D."/>
            <person name="Allen A.E."/>
            <person name="Amoutzias G."/>
            <person name="Anthouard V."/>
            <person name="Artiguenave F."/>
            <person name="Aury J.M."/>
            <person name="Badger J.H."/>
            <person name="Beszteri B."/>
            <person name="Billiau K."/>
            <person name="Bonnet E."/>
            <person name="Bothwell J.H."/>
            <person name="Bowler C."/>
            <person name="Boyen C."/>
            <person name="Brownlee C."/>
            <person name="Carrano C.J."/>
            <person name="Charrier B."/>
            <person name="Cho G.Y."/>
            <person name="Coelho S.M."/>
            <person name="Collen J."/>
            <person name="Corre E."/>
            <person name="Da Silva C."/>
            <person name="Delage L."/>
            <person name="Delaroque N."/>
            <person name="Dittami S.M."/>
            <person name="Doulbeau S."/>
            <person name="Elias M."/>
            <person name="Farnham G."/>
            <person name="Gachon C.M."/>
            <person name="Gschloessl B."/>
            <person name="Heesch S."/>
            <person name="Jabbari K."/>
            <person name="Jubin C."/>
            <person name="Kawai H."/>
            <person name="Kimura K."/>
            <person name="Kloareg B."/>
            <person name="Kupper F.C."/>
            <person name="Lang D."/>
            <person name="Le Bail A."/>
            <person name="Leblanc C."/>
            <person name="Lerouge P."/>
            <person name="Lohr M."/>
            <person name="Lopez P.J."/>
            <person name="Martens C."/>
            <person name="Maumus F."/>
            <person name="Michel G."/>
            <person name="Miranda-Saavedra D."/>
            <person name="Morales J."/>
            <person name="Moreau H."/>
            <person name="Motomura T."/>
            <person name="Nagasato C."/>
            <person name="Napoli C.A."/>
            <person name="Nelson D.R."/>
            <person name="Nyvall-Collen P."/>
            <person name="Peters A.F."/>
            <person name="Pommier C."/>
            <person name="Potin P."/>
            <person name="Poulain J."/>
            <person name="Quesneville H."/>
            <person name="Read B."/>
            <person name="Rensing S.A."/>
            <person name="Ritter A."/>
            <person name="Rousvoal S."/>
            <person name="Samanta M."/>
            <person name="Samson G."/>
            <person name="Schroeder D.C."/>
            <person name="Segurens B."/>
            <person name="Strittmatter M."/>
            <person name="Tonon T."/>
            <person name="Tregear J.W."/>
            <person name="Valentin K."/>
            <person name="von Dassow P."/>
            <person name="Yamagishi T."/>
            <person name="Van de Peer Y."/>
            <person name="Wincker P."/>
        </authorList>
    </citation>
    <scope>NUCLEOTIDE SEQUENCE [LARGE SCALE GENOMIC DNA]</scope>
    <source>
        <strain evidence="5">Ec32 / CCAP1310/4</strain>
    </source>
</reference>
<protein>
    <recommendedName>
        <fullName evidence="3">RING-type domain-containing protein</fullName>
    </recommendedName>
</protein>
<keyword evidence="5" id="KW-1185">Reference proteome</keyword>
<feature type="compositionally biased region" description="Basic and acidic residues" evidence="2">
    <location>
        <begin position="214"/>
        <end position="228"/>
    </location>
</feature>
<dbReference type="EMBL" id="FN649760">
    <property type="protein sequence ID" value="CBJ33822.1"/>
    <property type="molecule type" value="Genomic_DNA"/>
</dbReference>
<sequence length="417" mass="45586">MMISALNLNRSKRGVRSSVVELPAAASDASSPQGTPQAQIQSGGSSSGDGSAHHTGAASSGPSRVPWRRPRSLLRLPGSAASRRQRTTVEVLPDPPRGRRTTSPSPQPGSRPAPSVLPTTRQYGRPSEAVPRVPSRSPLLLTAGDDSSGSDRPAAQATGDRRPSRVVPSVIDLAGGNAVRAGASRSPSPESTKAVVRHVDEGMRDIERRRLAREATRRAREAERRLRDAQAGYDSEFDMDTPTPTLSQEQILRLQSLSPVVTDLTGSLTQWEFDMYTTTVLPSSEEDETAALQYMLDLEREEEDKKKKKEKGEEEKEEQEEEEEEEAKEEEGGGGGEDDAGFKDGRVKQKKKGKGKRKRKTSFKRKKYDDCAICLDSITPCEGRTTLPCGHVFHWVCAHTLLLNYSSQCPSCRKEVA</sequence>
<feature type="compositionally biased region" description="Low complexity" evidence="2">
    <location>
        <begin position="42"/>
        <end position="65"/>
    </location>
</feature>
<dbReference type="Proteomes" id="UP000002630">
    <property type="component" value="Unassembled WGS sequence"/>
</dbReference>
<evidence type="ECO:0000313" key="4">
    <source>
        <dbReference type="EMBL" id="CBJ33822.1"/>
    </source>
</evidence>
<proteinExistence type="predicted"/>
<dbReference type="InterPro" id="IPR039398">
    <property type="entry name" value="Deltex_fam"/>
</dbReference>
<feature type="compositionally biased region" description="Acidic residues" evidence="2">
    <location>
        <begin position="315"/>
        <end position="329"/>
    </location>
</feature>
<keyword evidence="1" id="KW-0479">Metal-binding</keyword>
<feature type="region of interest" description="Disordered" evidence="2">
    <location>
        <begin position="301"/>
        <end position="361"/>
    </location>
</feature>
<keyword evidence="1" id="KW-0863">Zinc-finger</keyword>
<evidence type="ECO:0000256" key="2">
    <source>
        <dbReference type="SAM" id="MobiDB-lite"/>
    </source>
</evidence>
<dbReference type="SUPFAM" id="SSF57850">
    <property type="entry name" value="RING/U-box"/>
    <property type="match status" value="1"/>
</dbReference>
<dbReference type="PROSITE" id="PS50089">
    <property type="entry name" value="ZF_RING_2"/>
    <property type="match status" value="1"/>
</dbReference>
<evidence type="ECO:0000259" key="3">
    <source>
        <dbReference type="PROSITE" id="PS50089"/>
    </source>
</evidence>
<feature type="domain" description="RING-type" evidence="3">
    <location>
        <begin position="371"/>
        <end position="413"/>
    </location>
</feature>
<gene>
    <name evidence="4" type="ORF">Esi_0629_0001</name>
</gene>
<feature type="compositionally biased region" description="Basic residues" evidence="2">
    <location>
        <begin position="348"/>
        <end position="361"/>
    </location>
</feature>
<dbReference type="GO" id="GO:0007219">
    <property type="term" value="P:Notch signaling pathway"/>
    <property type="evidence" value="ECO:0007669"/>
    <property type="project" value="InterPro"/>
</dbReference>
<dbReference type="GO" id="GO:0008270">
    <property type="term" value="F:zinc ion binding"/>
    <property type="evidence" value="ECO:0007669"/>
    <property type="project" value="UniProtKB-KW"/>
</dbReference>
<dbReference type="InterPro" id="IPR001841">
    <property type="entry name" value="Znf_RING"/>
</dbReference>
<dbReference type="GO" id="GO:0016567">
    <property type="term" value="P:protein ubiquitination"/>
    <property type="evidence" value="ECO:0007669"/>
    <property type="project" value="InterPro"/>
</dbReference>
<evidence type="ECO:0000313" key="5">
    <source>
        <dbReference type="Proteomes" id="UP000002630"/>
    </source>
</evidence>
<feature type="region of interest" description="Disordered" evidence="2">
    <location>
        <begin position="1"/>
        <end position="201"/>
    </location>
</feature>
<dbReference type="InterPro" id="IPR013083">
    <property type="entry name" value="Znf_RING/FYVE/PHD"/>
</dbReference>
<dbReference type="STRING" id="2880.D7G559"/>
<dbReference type="Gene3D" id="3.30.40.10">
    <property type="entry name" value="Zinc/RING finger domain, C3HC4 (zinc finger)"/>
    <property type="match status" value="1"/>
</dbReference>
<dbReference type="SMART" id="SM00184">
    <property type="entry name" value="RING"/>
    <property type="match status" value="1"/>
</dbReference>
<accession>D7G559</accession>